<keyword evidence="5" id="KW-1185">Reference proteome</keyword>
<organism evidence="4 5">
    <name type="scientific">Apophysomyces ossiformis</name>
    <dbReference type="NCBI Taxonomy" id="679940"/>
    <lineage>
        <taxon>Eukaryota</taxon>
        <taxon>Fungi</taxon>
        <taxon>Fungi incertae sedis</taxon>
        <taxon>Mucoromycota</taxon>
        <taxon>Mucoromycotina</taxon>
        <taxon>Mucoromycetes</taxon>
        <taxon>Mucorales</taxon>
        <taxon>Mucorineae</taxon>
        <taxon>Mucoraceae</taxon>
        <taxon>Apophysomyces</taxon>
    </lineage>
</organism>
<evidence type="ECO:0000256" key="1">
    <source>
        <dbReference type="ARBA" id="ARBA00010394"/>
    </source>
</evidence>
<dbReference type="Gene3D" id="1.25.10.10">
    <property type="entry name" value="Leucine-rich Repeat Variant"/>
    <property type="match status" value="1"/>
</dbReference>
<dbReference type="Proteomes" id="UP000605846">
    <property type="component" value="Unassembled WGS sequence"/>
</dbReference>
<dbReference type="SUPFAM" id="SSF48371">
    <property type="entry name" value="ARM repeat"/>
    <property type="match status" value="1"/>
</dbReference>
<reference evidence="4" key="1">
    <citation type="submission" date="2020-01" db="EMBL/GenBank/DDBJ databases">
        <title>Genome Sequencing of Three Apophysomyces-Like Fungal Strains Confirms a Novel Fungal Genus in the Mucoromycota with divergent Burkholderia-like Endosymbiotic Bacteria.</title>
        <authorList>
            <person name="Stajich J.E."/>
            <person name="Macias A.M."/>
            <person name="Carter-House D."/>
            <person name="Lovett B."/>
            <person name="Kasson L.R."/>
            <person name="Berry K."/>
            <person name="Grigoriev I."/>
            <person name="Chang Y."/>
            <person name="Spatafora J."/>
            <person name="Kasson M.T."/>
        </authorList>
    </citation>
    <scope>NUCLEOTIDE SEQUENCE</scope>
    <source>
        <strain evidence="4">NRRL A-21654</strain>
    </source>
</reference>
<keyword evidence="3" id="KW-0653">Protein transport</keyword>
<sequence>MSVMTIDEYEPDSLMWEINRKLANVSLQSGLHDEEDYLTVSSAAWALSNFAGESAPFRELLADNSALTAVSNALNDEFDYIYDEAERASYQSGHLRIVDPDVCADIKAMTWAISNMSRGGFRTAEHWAMYVSTFNVLSKYIVFEHKDLWIEACWGLSRILYNMHDVSPFYEHAQISASLCAKLAQLLGDSEMSIVAPALRTVINLTSGPDELSSRMLGSTVVLRNITRLMQADVASSIRKDAFLVVSNFAASNLDVVQKVLGCPGLMQCVLSHIRAFGNSFNERNKWKFPIEPRKAYHAQEEWNITKECLWILCNVTTLATDENICLLLSDYPTLPKLLSGLLYYIHVPHNVCIKAIDLIINLIARTNKLTDVLPALNPRPANPYVREFIDLGVRDVLPSLCEASEKWSMLYERCAVLSSMLVDVEEKEKDAAEQFGLMSSKYSTTGANKRRVLHGLEDGDVRFIENALNTVSISEKV</sequence>
<dbReference type="AlphaFoldDB" id="A0A8H7BRK1"/>
<dbReference type="PANTHER" id="PTHR23316">
    <property type="entry name" value="IMPORTIN ALPHA"/>
    <property type="match status" value="1"/>
</dbReference>
<dbReference type="OrthoDB" id="29145at2759"/>
<protein>
    <submittedName>
        <fullName evidence="4">Importin alpha subunit (Karyopherin alpha subunit) (Serine-rich RNA polymerase I suppressor protein)</fullName>
    </submittedName>
</protein>
<comment type="caution">
    <text evidence="4">The sequence shown here is derived from an EMBL/GenBank/DDBJ whole genome shotgun (WGS) entry which is preliminary data.</text>
</comment>
<name>A0A8H7BRK1_9FUNG</name>
<comment type="similarity">
    <text evidence="1">Belongs to the importin alpha family.</text>
</comment>
<evidence type="ECO:0000313" key="4">
    <source>
        <dbReference type="EMBL" id="KAF7726022.1"/>
    </source>
</evidence>
<dbReference type="GO" id="GO:0015031">
    <property type="term" value="P:protein transport"/>
    <property type="evidence" value="ECO:0007669"/>
    <property type="project" value="UniProtKB-KW"/>
</dbReference>
<dbReference type="EMBL" id="JABAYA010000085">
    <property type="protein sequence ID" value="KAF7726022.1"/>
    <property type="molecule type" value="Genomic_DNA"/>
</dbReference>
<evidence type="ECO:0000313" key="5">
    <source>
        <dbReference type="Proteomes" id="UP000605846"/>
    </source>
</evidence>
<evidence type="ECO:0000256" key="3">
    <source>
        <dbReference type="ARBA" id="ARBA00022927"/>
    </source>
</evidence>
<gene>
    <name evidence="4" type="primary">SRP1_4</name>
    <name evidence="4" type="ORF">EC973_009085</name>
</gene>
<keyword evidence="2" id="KW-0813">Transport</keyword>
<dbReference type="InterPro" id="IPR016024">
    <property type="entry name" value="ARM-type_fold"/>
</dbReference>
<evidence type="ECO:0000256" key="2">
    <source>
        <dbReference type="ARBA" id="ARBA00022448"/>
    </source>
</evidence>
<accession>A0A8H7BRK1</accession>
<proteinExistence type="inferred from homology"/>
<dbReference type="InterPro" id="IPR011989">
    <property type="entry name" value="ARM-like"/>
</dbReference>